<proteinExistence type="predicted"/>
<protein>
    <submittedName>
        <fullName evidence="2">Uncharacterized protein</fullName>
    </submittedName>
</protein>
<name>H2AYT5_KAZAF</name>
<organism evidence="2 3">
    <name type="scientific">Kazachstania africana (strain ATCC 22294 / BCRC 22015 / CBS 2517 / CECT 1963 / NBRC 1671 / NRRL Y-8276)</name>
    <name type="common">Yeast</name>
    <name type="synonym">Kluyveromyces africanus</name>
    <dbReference type="NCBI Taxonomy" id="1071382"/>
    <lineage>
        <taxon>Eukaryota</taxon>
        <taxon>Fungi</taxon>
        <taxon>Dikarya</taxon>
        <taxon>Ascomycota</taxon>
        <taxon>Saccharomycotina</taxon>
        <taxon>Saccharomycetes</taxon>
        <taxon>Saccharomycetales</taxon>
        <taxon>Saccharomycetaceae</taxon>
        <taxon>Kazachstania</taxon>
    </lineage>
</organism>
<dbReference type="AlphaFoldDB" id="H2AYT5"/>
<evidence type="ECO:0000313" key="2">
    <source>
        <dbReference type="EMBL" id="CCF59491.1"/>
    </source>
</evidence>
<sequence length="248" mass="28908">MAYNKINSINYNLNKLSKEEMDCEIEKIINETRQLENLVERTSDQTLKEINRLDRVIQNYSQRRTVDKVDKEEEDETNDNTHPHPHAWSLRFFKFCTKKKDDKKYLLRAEIPGSDYSAINSSLFAHNSSDLSLSNDHPNGGFTNHNYSLSPLQIFNSALNSSPTIGHIRERGESIISDDFLYMKRMNALKYRLMDQSLYNGQIQDSDNLNIVTPLLLKFNGDSNMEKNTIGQVSWWHTMIHSIRNVFK</sequence>
<keyword evidence="1" id="KW-0175">Coiled coil</keyword>
<dbReference type="InParanoid" id="H2AYT5"/>
<feature type="coiled-coil region" evidence="1">
    <location>
        <begin position="18"/>
        <end position="45"/>
    </location>
</feature>
<evidence type="ECO:0000313" key="3">
    <source>
        <dbReference type="Proteomes" id="UP000005220"/>
    </source>
</evidence>
<reference evidence="2 3" key="1">
    <citation type="journal article" date="2011" name="Proc. Natl. Acad. Sci. U.S.A.">
        <title>Evolutionary erosion of yeast sex chromosomes by mating-type switching accidents.</title>
        <authorList>
            <person name="Gordon J.L."/>
            <person name="Armisen D."/>
            <person name="Proux-Wera E."/>
            <person name="Oheigeartaigh S.S."/>
            <person name="Byrne K.P."/>
            <person name="Wolfe K.H."/>
        </authorList>
    </citation>
    <scope>NUCLEOTIDE SEQUENCE [LARGE SCALE GENOMIC DNA]</scope>
    <source>
        <strain evidence="3">ATCC 22294 / BCRC 22015 / CBS 2517 / CECT 1963 / NBRC 1671 / NRRL Y-8276</strain>
    </source>
</reference>
<accession>H2AYT5</accession>
<dbReference type="RefSeq" id="XP_003958626.1">
    <property type="nucleotide sequence ID" value="XM_003958577.1"/>
</dbReference>
<gene>
    <name evidence="2" type="primary">KAFR0H00820</name>
    <name evidence="2" type="ORF">KAFR_0H00820</name>
</gene>
<dbReference type="EMBL" id="HE650828">
    <property type="protein sequence ID" value="CCF59491.1"/>
    <property type="molecule type" value="Genomic_DNA"/>
</dbReference>
<dbReference type="HOGENOM" id="CLU_1120308_0_0_1"/>
<dbReference type="Proteomes" id="UP000005220">
    <property type="component" value="Chromosome 8"/>
</dbReference>
<dbReference type="KEGG" id="kaf:KAFR_0H00820"/>
<evidence type="ECO:0000256" key="1">
    <source>
        <dbReference type="SAM" id="Coils"/>
    </source>
</evidence>
<dbReference type="GeneID" id="13887488"/>
<keyword evidence="3" id="KW-1185">Reference proteome</keyword>